<dbReference type="EMBL" id="JANQDX010000001">
    <property type="protein sequence ID" value="KAL0928960.1"/>
    <property type="molecule type" value="Genomic_DNA"/>
</dbReference>
<reference evidence="2 3" key="1">
    <citation type="journal article" date="2024" name="Plant Biotechnol. J.">
        <title>Dendrobium thyrsiflorum genome and its molecular insights into genes involved in important horticultural traits.</title>
        <authorList>
            <person name="Chen B."/>
            <person name="Wang J.Y."/>
            <person name="Zheng P.J."/>
            <person name="Li K.L."/>
            <person name="Liang Y.M."/>
            <person name="Chen X.F."/>
            <person name="Zhang C."/>
            <person name="Zhao X."/>
            <person name="He X."/>
            <person name="Zhang G.Q."/>
            <person name="Liu Z.J."/>
            <person name="Xu Q."/>
        </authorList>
    </citation>
    <scope>NUCLEOTIDE SEQUENCE [LARGE SCALE GENOMIC DNA]</scope>
    <source>
        <strain evidence="2">GZMU011</strain>
    </source>
</reference>
<evidence type="ECO:0000256" key="1">
    <source>
        <dbReference type="SAM" id="MobiDB-lite"/>
    </source>
</evidence>
<evidence type="ECO:0000313" key="2">
    <source>
        <dbReference type="EMBL" id="KAL0928960.1"/>
    </source>
</evidence>
<name>A0ABD0VVF8_DENTH</name>
<keyword evidence="3" id="KW-1185">Reference proteome</keyword>
<evidence type="ECO:0000313" key="3">
    <source>
        <dbReference type="Proteomes" id="UP001552299"/>
    </source>
</evidence>
<proteinExistence type="predicted"/>
<feature type="compositionally biased region" description="Polar residues" evidence="1">
    <location>
        <begin position="58"/>
        <end position="68"/>
    </location>
</feature>
<comment type="caution">
    <text evidence="2">The sequence shown here is derived from an EMBL/GenBank/DDBJ whole genome shotgun (WGS) entry which is preliminary data.</text>
</comment>
<accession>A0ABD0VVF8</accession>
<organism evidence="2 3">
    <name type="scientific">Dendrobium thyrsiflorum</name>
    <name type="common">Pinecone-like raceme dendrobium</name>
    <name type="synonym">Orchid</name>
    <dbReference type="NCBI Taxonomy" id="117978"/>
    <lineage>
        <taxon>Eukaryota</taxon>
        <taxon>Viridiplantae</taxon>
        <taxon>Streptophyta</taxon>
        <taxon>Embryophyta</taxon>
        <taxon>Tracheophyta</taxon>
        <taxon>Spermatophyta</taxon>
        <taxon>Magnoliopsida</taxon>
        <taxon>Liliopsida</taxon>
        <taxon>Asparagales</taxon>
        <taxon>Orchidaceae</taxon>
        <taxon>Epidendroideae</taxon>
        <taxon>Malaxideae</taxon>
        <taxon>Dendrobiinae</taxon>
        <taxon>Dendrobium</taxon>
    </lineage>
</organism>
<dbReference type="AlphaFoldDB" id="A0ABD0VVF8"/>
<gene>
    <name evidence="2" type="ORF">M5K25_000899</name>
</gene>
<dbReference type="Proteomes" id="UP001552299">
    <property type="component" value="Unassembled WGS sequence"/>
</dbReference>
<feature type="region of interest" description="Disordered" evidence="1">
    <location>
        <begin position="53"/>
        <end position="87"/>
    </location>
</feature>
<protein>
    <submittedName>
        <fullName evidence="2">Uncharacterized protein</fullName>
    </submittedName>
</protein>
<sequence length="154" mass="17327">MAGRKVEVLESELGQLKSDFEEKIFYFQNQIASVNERMEGKFAVVEDMMKKLLETKPNPATSEANETTGGHGRGGNPNMLRGRENPKVKILEGEDGIPHIEPLSREEMSMGYGRKGADFVRRGDDVDRRGADFMRRGDDLDRRGLGVFLCMAFL</sequence>